<name>A0ABR1Z604_9ROSI</name>
<sequence length="105" mass="11889">MGEHVWILCSKDMVREDKNYEEASFAFYISDCGFSFEVEKCGVKVFYVDVESNTITDASFADVIHSTRMLILKTMRISSKPITILLQKQASAVLVVKKETEGPKD</sequence>
<dbReference type="Proteomes" id="UP001396334">
    <property type="component" value="Unassembled WGS sequence"/>
</dbReference>
<protein>
    <submittedName>
        <fullName evidence="1">Uncharacterized protein</fullName>
    </submittedName>
</protein>
<gene>
    <name evidence="1" type="ORF">V6N11_070906</name>
</gene>
<accession>A0ABR1Z604</accession>
<dbReference type="EMBL" id="JBBPBN010002781">
    <property type="protein sequence ID" value="KAK8473912.1"/>
    <property type="molecule type" value="Genomic_DNA"/>
</dbReference>
<proteinExistence type="predicted"/>
<comment type="caution">
    <text evidence="1">The sequence shown here is derived from an EMBL/GenBank/DDBJ whole genome shotgun (WGS) entry which is preliminary data.</text>
</comment>
<organism evidence="1 2">
    <name type="scientific">Hibiscus sabdariffa</name>
    <name type="common">roselle</name>
    <dbReference type="NCBI Taxonomy" id="183260"/>
    <lineage>
        <taxon>Eukaryota</taxon>
        <taxon>Viridiplantae</taxon>
        <taxon>Streptophyta</taxon>
        <taxon>Embryophyta</taxon>
        <taxon>Tracheophyta</taxon>
        <taxon>Spermatophyta</taxon>
        <taxon>Magnoliopsida</taxon>
        <taxon>eudicotyledons</taxon>
        <taxon>Gunneridae</taxon>
        <taxon>Pentapetalae</taxon>
        <taxon>rosids</taxon>
        <taxon>malvids</taxon>
        <taxon>Malvales</taxon>
        <taxon>Malvaceae</taxon>
        <taxon>Malvoideae</taxon>
        <taxon>Hibiscus</taxon>
    </lineage>
</organism>
<reference evidence="1 2" key="1">
    <citation type="journal article" date="2024" name="G3 (Bethesda)">
        <title>Genome assembly of Hibiscus sabdariffa L. provides insights into metabolisms of medicinal natural products.</title>
        <authorList>
            <person name="Kim T."/>
        </authorList>
    </citation>
    <scope>NUCLEOTIDE SEQUENCE [LARGE SCALE GENOMIC DNA]</scope>
    <source>
        <strain evidence="1">TK-2024</strain>
        <tissue evidence="1">Old leaves</tissue>
    </source>
</reference>
<keyword evidence="2" id="KW-1185">Reference proteome</keyword>
<evidence type="ECO:0000313" key="1">
    <source>
        <dbReference type="EMBL" id="KAK8473912.1"/>
    </source>
</evidence>
<evidence type="ECO:0000313" key="2">
    <source>
        <dbReference type="Proteomes" id="UP001396334"/>
    </source>
</evidence>